<dbReference type="SUPFAM" id="SSF54427">
    <property type="entry name" value="NTF2-like"/>
    <property type="match status" value="2"/>
</dbReference>
<reference evidence="2 3" key="1">
    <citation type="submission" date="2019-04" db="EMBL/GenBank/DDBJ databases">
        <title>Sphingomonas psychrotolerans sp. nov., isolated from soil in the Tianshan Mountains, Xinjiang, China.</title>
        <authorList>
            <person name="Luo Y."/>
            <person name="Sheng H."/>
        </authorList>
    </citation>
    <scope>NUCLEOTIDE SEQUENCE [LARGE SCALE GENOMIC DNA]</scope>
    <source>
        <strain evidence="2 3">ZFGT-11</strain>
    </source>
</reference>
<proteinExistence type="predicted"/>
<dbReference type="Gene3D" id="3.10.450.50">
    <property type="match status" value="2"/>
</dbReference>
<gene>
    <name evidence="2" type="ORF">E5A73_14730</name>
</gene>
<protein>
    <submittedName>
        <fullName evidence="2">Nuclear transport factor 2 family protein</fullName>
    </submittedName>
</protein>
<keyword evidence="3" id="KW-1185">Reference proteome</keyword>
<dbReference type="RefSeq" id="WP_135964584.1">
    <property type="nucleotide sequence ID" value="NZ_SRXT01000005.1"/>
</dbReference>
<dbReference type="Proteomes" id="UP000306147">
    <property type="component" value="Unassembled WGS sequence"/>
</dbReference>
<evidence type="ECO:0000313" key="3">
    <source>
        <dbReference type="Proteomes" id="UP000306147"/>
    </source>
</evidence>
<dbReference type="OrthoDB" id="9784036at2"/>
<name>A0A4S1XA66_9SPHN</name>
<sequence length="384" mass="42951">MVDSAVTARFQRDFALTELLPAYADNLKSLRALKFDWGRQDIVTDHIYGAQAFSNRLVEFGVPHEAEEHGGGFRDRHWGSGGRVYTDVLPFFARHLLFGPPAELRDRVTAAHGMLRQAMLANDPDARAHLYRPDAMSTPEYQPALYGTAQIAAYHRAMRERRRVTGYVPVPSEVLDLGNVAVESGTFTVTWALPNGTTEEERGKYLNVWAMEPDGSLRLKADAWGYFRPLADPAAFFVALPQGDAPARRRSVADLRLARTLQARNDRNAIAVRTYDAEAKIADYADDAVIMPFADTNKTGIGEIRPYFIAYTNGGRGATFDSVRVWNVGFEDFGSYVLEYPKFRVAWRSAGASGVVKGGGLRLWRRRTDGSLELLRQIGTHDYR</sequence>
<dbReference type="InterPro" id="IPR032710">
    <property type="entry name" value="NTF2-like_dom_sf"/>
</dbReference>
<organism evidence="2 3">
    <name type="scientific">Sphingomonas gei</name>
    <dbReference type="NCBI Taxonomy" id="1395960"/>
    <lineage>
        <taxon>Bacteria</taxon>
        <taxon>Pseudomonadati</taxon>
        <taxon>Pseudomonadota</taxon>
        <taxon>Alphaproteobacteria</taxon>
        <taxon>Sphingomonadales</taxon>
        <taxon>Sphingomonadaceae</taxon>
        <taxon>Sphingomonas</taxon>
    </lineage>
</organism>
<dbReference type="InterPro" id="IPR027843">
    <property type="entry name" value="DUF4440"/>
</dbReference>
<dbReference type="EMBL" id="SRXT01000005">
    <property type="protein sequence ID" value="TGX52878.1"/>
    <property type="molecule type" value="Genomic_DNA"/>
</dbReference>
<evidence type="ECO:0000313" key="2">
    <source>
        <dbReference type="EMBL" id="TGX52878.1"/>
    </source>
</evidence>
<dbReference type="AlphaFoldDB" id="A0A4S1XA66"/>
<comment type="caution">
    <text evidence="2">The sequence shown here is derived from an EMBL/GenBank/DDBJ whole genome shotgun (WGS) entry which is preliminary data.</text>
</comment>
<evidence type="ECO:0000259" key="1">
    <source>
        <dbReference type="Pfam" id="PF14534"/>
    </source>
</evidence>
<accession>A0A4S1XA66</accession>
<dbReference type="Pfam" id="PF14534">
    <property type="entry name" value="DUF4440"/>
    <property type="match status" value="1"/>
</dbReference>
<feature type="domain" description="DUF4440" evidence="1">
    <location>
        <begin position="110"/>
        <end position="215"/>
    </location>
</feature>